<sequence length="301" mass="33454">MVGEIEQGGRHRHEVPRGKYLEYLQMNSLDSVWADGSRNWLGFGFSASGCSLGRFPGPSRLCTKKPSVKFSGARSWTARFGGLKYEVDVSNLPISLQNSVHTIKDGAGTIEEYERAVDEVLAHRADYEELKVVLVDCLTLPAMHHVNAASRALEEVMDASLISPILSLLKGLNYSAQGEGLRLLGYFADPSVFLIMKDCAVDHLIPRCRRTACGVLASLNYDDKEDANDAYATLQLLVDCEDWTLRYAAIESLLNFKHMHFIEEDLKAKTPGIISGRLSDESEDSDLLKTKIRSLLESKKI</sequence>
<proteinExistence type="predicted"/>
<dbReference type="EMBL" id="JAMWBK010000005">
    <property type="protein sequence ID" value="KAJ8904765.1"/>
    <property type="molecule type" value="Genomic_DNA"/>
</dbReference>
<dbReference type="InterPro" id="IPR016024">
    <property type="entry name" value="ARM-type_fold"/>
</dbReference>
<gene>
    <name evidence="1" type="ORF">NDN08_001281</name>
</gene>
<organism evidence="1 2">
    <name type="scientific">Rhodosorus marinus</name>
    <dbReference type="NCBI Taxonomy" id="101924"/>
    <lineage>
        <taxon>Eukaryota</taxon>
        <taxon>Rhodophyta</taxon>
        <taxon>Stylonematophyceae</taxon>
        <taxon>Stylonematales</taxon>
        <taxon>Stylonemataceae</taxon>
        <taxon>Rhodosorus</taxon>
    </lineage>
</organism>
<protein>
    <submittedName>
        <fullName evidence="1">Uncharacterized protein</fullName>
    </submittedName>
</protein>
<dbReference type="Proteomes" id="UP001157974">
    <property type="component" value="Unassembled WGS sequence"/>
</dbReference>
<reference evidence="1 2" key="1">
    <citation type="journal article" date="2023" name="Nat. Commun.">
        <title>Origin of minicircular mitochondrial genomes in red algae.</title>
        <authorList>
            <person name="Lee Y."/>
            <person name="Cho C.H."/>
            <person name="Lee Y.M."/>
            <person name="Park S.I."/>
            <person name="Yang J.H."/>
            <person name="West J.A."/>
            <person name="Bhattacharya D."/>
            <person name="Yoon H.S."/>
        </authorList>
    </citation>
    <scope>NUCLEOTIDE SEQUENCE [LARGE SCALE GENOMIC DNA]</scope>
    <source>
        <strain evidence="1 2">CCMP1338</strain>
        <tissue evidence="1">Whole cell</tissue>
    </source>
</reference>
<dbReference type="InterPro" id="IPR011989">
    <property type="entry name" value="ARM-like"/>
</dbReference>
<accession>A0AAV8UQC4</accession>
<dbReference type="Gene3D" id="1.25.10.10">
    <property type="entry name" value="Leucine-rich Repeat Variant"/>
    <property type="match status" value="1"/>
</dbReference>
<evidence type="ECO:0000313" key="2">
    <source>
        <dbReference type="Proteomes" id="UP001157974"/>
    </source>
</evidence>
<dbReference type="SUPFAM" id="SSF48371">
    <property type="entry name" value="ARM repeat"/>
    <property type="match status" value="1"/>
</dbReference>
<dbReference type="AlphaFoldDB" id="A0AAV8UQC4"/>
<name>A0AAV8UQC4_9RHOD</name>
<keyword evidence="2" id="KW-1185">Reference proteome</keyword>
<evidence type="ECO:0000313" key="1">
    <source>
        <dbReference type="EMBL" id="KAJ8904765.1"/>
    </source>
</evidence>
<comment type="caution">
    <text evidence="1">The sequence shown here is derived from an EMBL/GenBank/DDBJ whole genome shotgun (WGS) entry which is preliminary data.</text>
</comment>